<feature type="domain" description="Type VI secretion system component TssM1 N-terminal" evidence="3">
    <location>
        <begin position="213"/>
        <end position="388"/>
    </location>
</feature>
<evidence type="ECO:0000313" key="5">
    <source>
        <dbReference type="Proteomes" id="UP000516370"/>
    </source>
</evidence>
<protein>
    <recommendedName>
        <fullName evidence="3">Type VI secretion system component TssM1 N-terminal domain-containing protein</fullName>
    </recommendedName>
</protein>
<name>A0A7H1JB96_9GAMM</name>
<evidence type="ECO:0000313" key="4">
    <source>
        <dbReference type="EMBL" id="QNT07762.1"/>
    </source>
</evidence>
<keyword evidence="1" id="KW-0175">Coiled coil</keyword>
<sequence>MATDLTGMIRWIEQSLSKFDRITLQVERLYQSLVARLSPLIEQLKPIWQDPLWQMIGLILLVIIVVGVGLWLIKKGSKWLLLLTKSLVRLMSWLVDLFSMPVLWLIKKFRGKEKPKNKKKSYRQLVGMAQIRRAVNAIEYLTTQREWRYQVEWSLIIGQEQSGKSQLVQSIKQGKRAQLLPREKRLLTAASGWHFFDHGVVIESSIDTLDDNLEQLNWYRPERALDKIILCISAESLLHPDAPAALEELGEQLFQQLWKTQKKTGFVLPVYVFITQCDRIEGFPAFWKAQDDKVKQQMIGWSNPYRLETAFNVEWIHEAFTQLLASLQITQLQVASGGEEIADIDRFMLFIHQFSALQQPLTKVMASTFVRSSLQEALPLRGIYFCGQLDDKTAFIEDVFQQKIFAEKHLSSILEKRRFSNNKVLRQFQIGVLATALVMSLLFVFDVTRVVQFNTFSQDKLKQLHSMLVDCSAQGADTFRLMQGLSDVGERLLTISMPLSWLDMIEVEKQQLVAQHLLEKNLFIALECRLKQRADALLLATQTPLAVGNYQALSQQLEDYQQNLIEFENEQASFETLAGPLKNNRGLSTALAKLLNYLYDNPVPNSINFASDLIVGAVRRAEYSPSWMRNDESLVSRQLSTQFLETLTGELQIALLQHAENIPLAPLEAFNAQTVWMARDRRLPASTVIQDYKKLRQWSVKTSNDWLANSNSTSPCGRIAEQMNTLRQELVVHGFDSRQLEQLAERFSPQSCDQIVRESFAELSFAPFGALFEFGPKGLLIKTPELQKLAEKVEAITELSFVKDSYPPVIDSSEGVDQWQQAPLQQLIDVLVNYQQFTDEHGDTALFNSALDVRLQQVTERLLSAAMIRPAQRIKAPKPVNDLIDYRERSVADAVNSFKQVQELLLQIQILLQQLGDTSNVLRLNQQVQKFILQQLTQLDRLVSDYQLYQPLPFPQWQKPDFAQAMFNIQDDKQAELYLTNQQQKMSYFAFNYAQPLLQYLQNSDTGLSDPKVQIWMATLQDLGRFERGEPNNQVVLLNDLVTQKLADISNSQCPQSEYFDATHSSGSWFAKRREQIEQQVGLHCSSADKKALVARYTYLAERFNQEVAGRYPFAEIHQAGNQDLNSKALQAFLKDYHEKSENLLADLDKQNQKDGSIPASWREFIEQMNVIDDFFAQTWQAKNKQWQVHMQVTFDAQGDLLKASEGSNQIIEWVLQSGRTQALFPNGNNTIIWSPGSRMQLDLRWATGSAYLPIGLPGIHSDPTQLGTAKALTASFVSRGSWGLFEWLTLYASDSAELDNESMLSFYVPVGVKGERVYLEEPAYVSRSNLLVQAFVSDDKGEQHAIVLPRHFPTQAPGLND</sequence>
<keyword evidence="2" id="KW-0472">Membrane</keyword>
<evidence type="ECO:0000256" key="2">
    <source>
        <dbReference type="SAM" id="Phobius"/>
    </source>
</evidence>
<dbReference type="EMBL" id="CP061081">
    <property type="protein sequence ID" value="QNT07762.1"/>
    <property type="molecule type" value="Genomic_DNA"/>
</dbReference>
<accession>A0A7H1JB96</accession>
<dbReference type="InterPro" id="IPR053156">
    <property type="entry name" value="T6SS_TssM-like"/>
</dbReference>
<evidence type="ECO:0000259" key="3">
    <source>
        <dbReference type="Pfam" id="PF14331"/>
    </source>
</evidence>
<dbReference type="Pfam" id="PF14331">
    <property type="entry name" value="IcmF-related_N"/>
    <property type="match status" value="1"/>
</dbReference>
<dbReference type="OrthoDB" id="9758229at2"/>
<reference evidence="4 5" key="1">
    <citation type="submission" date="2020-09" db="EMBL/GenBank/DDBJ databases">
        <title>Complete genome sequence of an Arctic sea ice bacterium Marinomonas arctica BSI20414.</title>
        <authorList>
            <person name="Liao L."/>
            <person name="Chen B."/>
        </authorList>
    </citation>
    <scope>NUCLEOTIDE SEQUENCE [LARGE SCALE GENOMIC DNA]</scope>
    <source>
        <strain evidence="4 5">BSI20414</strain>
    </source>
</reference>
<evidence type="ECO:0000256" key="1">
    <source>
        <dbReference type="SAM" id="Coils"/>
    </source>
</evidence>
<dbReference type="KEGG" id="mard:IBG28_09270"/>
<keyword evidence="2" id="KW-0812">Transmembrane</keyword>
<feature type="transmembrane region" description="Helical" evidence="2">
    <location>
        <begin position="79"/>
        <end position="106"/>
    </location>
</feature>
<organism evidence="4 5">
    <name type="scientific">Marinomonas arctica</name>
    <dbReference type="NCBI Taxonomy" id="383750"/>
    <lineage>
        <taxon>Bacteria</taxon>
        <taxon>Pseudomonadati</taxon>
        <taxon>Pseudomonadota</taxon>
        <taxon>Gammaproteobacteria</taxon>
        <taxon>Oceanospirillales</taxon>
        <taxon>Oceanospirillaceae</taxon>
        <taxon>Marinomonas</taxon>
    </lineage>
</organism>
<feature type="transmembrane region" description="Helical" evidence="2">
    <location>
        <begin position="52"/>
        <end position="73"/>
    </location>
</feature>
<dbReference type="RefSeq" id="WP_111607594.1">
    <property type="nucleotide sequence ID" value="NZ_BMLJ01000006.1"/>
</dbReference>
<dbReference type="PANTHER" id="PTHR36153:SF1">
    <property type="entry name" value="TYPE VI SECRETION SYSTEM COMPONENT TSSM1"/>
    <property type="match status" value="1"/>
</dbReference>
<dbReference type="PANTHER" id="PTHR36153">
    <property type="entry name" value="INNER MEMBRANE PROTEIN-RELATED"/>
    <property type="match status" value="1"/>
</dbReference>
<gene>
    <name evidence="4" type="ORF">IBG28_09270</name>
</gene>
<proteinExistence type="predicted"/>
<feature type="coiled-coil region" evidence="1">
    <location>
        <begin position="550"/>
        <end position="577"/>
    </location>
</feature>
<dbReference type="Proteomes" id="UP000516370">
    <property type="component" value="Chromosome"/>
</dbReference>
<dbReference type="InterPro" id="IPR025743">
    <property type="entry name" value="TssM1_N"/>
</dbReference>
<keyword evidence="2" id="KW-1133">Transmembrane helix</keyword>
<keyword evidence="5" id="KW-1185">Reference proteome</keyword>